<keyword evidence="2" id="KW-1185">Reference proteome</keyword>
<protein>
    <submittedName>
        <fullName evidence="1">Uncharacterized protein</fullName>
    </submittedName>
</protein>
<sequence>MVGWQRHLQSILRQTGKRLECSCNGSFSSSPYHSKASLVMGDMPFLRNLQNSTSPSFSSPLYQYLQQLGFTSSSKVLADSSEASPIPSPLTPVLALNSGKTEAQKAVSKPSNVQAILKGIKQIIVCYLEELQESETTIHKLTHKTHLLLGNRVGKCSMSQELVEVWNPTSRGTPHKPGF</sequence>
<dbReference type="AlphaFoldDB" id="A0ABC8SY98"/>
<name>A0ABC8SY98_9AQUA</name>
<evidence type="ECO:0000313" key="1">
    <source>
        <dbReference type="EMBL" id="CAK9160856.1"/>
    </source>
</evidence>
<gene>
    <name evidence="1" type="ORF">ILEXP_LOCUS29642</name>
</gene>
<evidence type="ECO:0000313" key="2">
    <source>
        <dbReference type="Proteomes" id="UP001642360"/>
    </source>
</evidence>
<proteinExistence type="predicted"/>
<dbReference type="EMBL" id="CAUOFW020003591">
    <property type="protein sequence ID" value="CAK9160856.1"/>
    <property type="molecule type" value="Genomic_DNA"/>
</dbReference>
<accession>A0ABC8SY98</accession>
<comment type="caution">
    <text evidence="1">The sequence shown here is derived from an EMBL/GenBank/DDBJ whole genome shotgun (WGS) entry which is preliminary data.</text>
</comment>
<reference evidence="1 2" key="1">
    <citation type="submission" date="2024-02" db="EMBL/GenBank/DDBJ databases">
        <authorList>
            <person name="Vignale AGUSTIN F."/>
            <person name="Sosa J E."/>
            <person name="Modenutti C."/>
        </authorList>
    </citation>
    <scope>NUCLEOTIDE SEQUENCE [LARGE SCALE GENOMIC DNA]</scope>
</reference>
<organism evidence="1 2">
    <name type="scientific">Ilex paraguariensis</name>
    <name type="common">yerba mate</name>
    <dbReference type="NCBI Taxonomy" id="185542"/>
    <lineage>
        <taxon>Eukaryota</taxon>
        <taxon>Viridiplantae</taxon>
        <taxon>Streptophyta</taxon>
        <taxon>Embryophyta</taxon>
        <taxon>Tracheophyta</taxon>
        <taxon>Spermatophyta</taxon>
        <taxon>Magnoliopsida</taxon>
        <taxon>eudicotyledons</taxon>
        <taxon>Gunneridae</taxon>
        <taxon>Pentapetalae</taxon>
        <taxon>asterids</taxon>
        <taxon>campanulids</taxon>
        <taxon>Aquifoliales</taxon>
        <taxon>Aquifoliaceae</taxon>
        <taxon>Ilex</taxon>
    </lineage>
</organism>
<dbReference type="Proteomes" id="UP001642360">
    <property type="component" value="Unassembled WGS sequence"/>
</dbReference>